<keyword evidence="3" id="KW-0597">Phosphoprotein</keyword>
<evidence type="ECO:0000256" key="6">
    <source>
        <dbReference type="ARBA" id="ARBA00023235"/>
    </source>
</evidence>
<evidence type="ECO:0000256" key="1">
    <source>
        <dbReference type="ARBA" id="ARBA00001946"/>
    </source>
</evidence>
<dbReference type="Gene3D" id="3.40.120.10">
    <property type="entry name" value="Alpha-D-Glucose-1,6-Bisphosphate, subunit A, domain 3"/>
    <property type="match status" value="3"/>
</dbReference>
<dbReference type="RefSeq" id="WP_045955128.1">
    <property type="nucleotide sequence ID" value="NZ_JXXV01000014.1"/>
</dbReference>
<feature type="domain" description="Alpha-D-phosphohexomutase alpha/beta/alpha" evidence="8">
    <location>
        <begin position="2"/>
        <end position="136"/>
    </location>
</feature>
<evidence type="ECO:0000256" key="2">
    <source>
        <dbReference type="ARBA" id="ARBA00010231"/>
    </source>
</evidence>
<feature type="domain" description="Alpha-D-phosphohexomutase alpha/beta/alpha" evidence="10">
    <location>
        <begin position="267"/>
        <end position="378"/>
    </location>
</feature>
<accession>A0A0F4NLB1</accession>
<dbReference type="InterPro" id="IPR036900">
    <property type="entry name" value="A-D-PHexomutase_C_sf"/>
</dbReference>
<dbReference type="InterPro" id="IPR005841">
    <property type="entry name" value="Alpha-D-phosphohexomutase_SF"/>
</dbReference>
<dbReference type="PANTHER" id="PTHR45745">
    <property type="entry name" value="PHOSPHOMANNOMUTASE 45A"/>
    <property type="match status" value="1"/>
</dbReference>
<dbReference type="Pfam" id="PF02879">
    <property type="entry name" value="PGM_PMM_II"/>
    <property type="match status" value="1"/>
</dbReference>
<dbReference type="InterPro" id="IPR005844">
    <property type="entry name" value="A-D-PHexomutase_a/b/a-I"/>
</dbReference>
<dbReference type="GO" id="GO:0046872">
    <property type="term" value="F:metal ion binding"/>
    <property type="evidence" value="ECO:0007669"/>
    <property type="project" value="UniProtKB-KW"/>
</dbReference>
<dbReference type="SUPFAM" id="SSF53738">
    <property type="entry name" value="Phosphoglucomutase, first 3 domains"/>
    <property type="match status" value="2"/>
</dbReference>
<dbReference type="Gene3D" id="3.30.310.50">
    <property type="entry name" value="Alpha-D-phosphohexomutase, C-terminal domain"/>
    <property type="match status" value="1"/>
</dbReference>
<dbReference type="InterPro" id="IPR005845">
    <property type="entry name" value="A-D-PHexomutase_a/b/a-II"/>
</dbReference>
<evidence type="ECO:0000313" key="12">
    <source>
        <dbReference type="Proteomes" id="UP000033673"/>
    </source>
</evidence>
<comment type="caution">
    <text evidence="11">The sequence shown here is derived from an EMBL/GenBank/DDBJ whole genome shotgun (WGS) entry which is preliminary data.</text>
</comment>
<organism evidence="11 12">
    <name type="scientific">Vibrio galatheae</name>
    <dbReference type="NCBI Taxonomy" id="579748"/>
    <lineage>
        <taxon>Bacteria</taxon>
        <taxon>Pseudomonadati</taxon>
        <taxon>Pseudomonadota</taxon>
        <taxon>Gammaproteobacteria</taxon>
        <taxon>Vibrionales</taxon>
        <taxon>Vibrionaceae</taxon>
        <taxon>Vibrio</taxon>
    </lineage>
</organism>
<keyword evidence="5" id="KW-0460">Magnesium</keyword>
<dbReference type="PRINTS" id="PR00509">
    <property type="entry name" value="PGMPMM"/>
</dbReference>
<evidence type="ECO:0000259" key="7">
    <source>
        <dbReference type="Pfam" id="PF00408"/>
    </source>
</evidence>
<reference evidence="11 12" key="1">
    <citation type="journal article" date="2015" name="BMC Genomics">
        <title>Genome mining reveals unlocked bioactive potential of marine Gram-negative bacteria.</title>
        <authorList>
            <person name="Machado H."/>
            <person name="Sonnenschein E.C."/>
            <person name="Melchiorsen J."/>
            <person name="Gram L."/>
        </authorList>
    </citation>
    <scope>NUCLEOTIDE SEQUENCE [LARGE SCALE GENOMIC DNA]</scope>
    <source>
        <strain evidence="11 12">S2757</strain>
    </source>
</reference>
<evidence type="ECO:0000256" key="5">
    <source>
        <dbReference type="ARBA" id="ARBA00022842"/>
    </source>
</evidence>
<comment type="cofactor">
    <cofactor evidence="1">
        <name>Mg(2+)</name>
        <dbReference type="ChEBI" id="CHEBI:18420"/>
    </cofactor>
</comment>
<gene>
    <name evidence="11" type="ORF">TW81_07695</name>
</gene>
<dbReference type="InterPro" id="IPR005843">
    <property type="entry name" value="A-D-PHexomutase_C"/>
</dbReference>
<feature type="domain" description="Alpha-D-phosphohexomutase alpha/beta/alpha" evidence="9">
    <location>
        <begin position="162"/>
        <end position="262"/>
    </location>
</feature>
<dbReference type="STRING" id="579748.TW81_07695"/>
<evidence type="ECO:0000256" key="4">
    <source>
        <dbReference type="ARBA" id="ARBA00022723"/>
    </source>
</evidence>
<evidence type="ECO:0000259" key="8">
    <source>
        <dbReference type="Pfam" id="PF02878"/>
    </source>
</evidence>
<dbReference type="Proteomes" id="UP000033673">
    <property type="component" value="Unassembled WGS sequence"/>
</dbReference>
<evidence type="ECO:0000256" key="3">
    <source>
        <dbReference type="ARBA" id="ARBA00022553"/>
    </source>
</evidence>
<comment type="similarity">
    <text evidence="2">Belongs to the phosphohexose mutase family.</text>
</comment>
<name>A0A0F4NLB1_9VIBR</name>
<keyword evidence="6" id="KW-0413">Isomerase</keyword>
<dbReference type="CDD" id="cd05800">
    <property type="entry name" value="PGM_like2"/>
    <property type="match status" value="1"/>
</dbReference>
<dbReference type="InterPro" id="IPR016055">
    <property type="entry name" value="A-D-PHexomutase_a/b/a-I/II/III"/>
</dbReference>
<evidence type="ECO:0000313" key="11">
    <source>
        <dbReference type="EMBL" id="KJY83653.1"/>
    </source>
</evidence>
<proteinExistence type="inferred from homology"/>
<protein>
    <submittedName>
        <fullName evidence="11">Phosphomutase</fullName>
    </submittedName>
</protein>
<evidence type="ECO:0000259" key="9">
    <source>
        <dbReference type="Pfam" id="PF02879"/>
    </source>
</evidence>
<dbReference type="FunFam" id="3.40.120.10:FF:000028">
    <property type="entry name" value="GlcNAc phosphomutase"/>
    <property type="match status" value="1"/>
</dbReference>
<dbReference type="Pfam" id="PF02880">
    <property type="entry name" value="PGM_PMM_III"/>
    <property type="match status" value="1"/>
</dbReference>
<dbReference type="EMBL" id="JXXV01000014">
    <property type="protein sequence ID" value="KJY83653.1"/>
    <property type="molecule type" value="Genomic_DNA"/>
</dbReference>
<dbReference type="PANTHER" id="PTHR45745:SF1">
    <property type="entry name" value="PHOSPHOGLUCOMUTASE 2B-RELATED"/>
    <property type="match status" value="1"/>
</dbReference>
<keyword evidence="4" id="KW-0479">Metal-binding</keyword>
<dbReference type="OrthoDB" id="9803322at2"/>
<dbReference type="SUPFAM" id="SSF55957">
    <property type="entry name" value="Phosphoglucomutase, C-terminal domain"/>
    <property type="match status" value="1"/>
</dbReference>
<dbReference type="GO" id="GO:0005975">
    <property type="term" value="P:carbohydrate metabolic process"/>
    <property type="evidence" value="ECO:0007669"/>
    <property type="project" value="InterPro"/>
</dbReference>
<dbReference type="PATRIC" id="fig|579748.3.peg.1582"/>
<dbReference type="GO" id="GO:0008973">
    <property type="term" value="F:phosphopentomutase activity"/>
    <property type="evidence" value="ECO:0007669"/>
    <property type="project" value="TreeGrafter"/>
</dbReference>
<dbReference type="GO" id="GO:0006166">
    <property type="term" value="P:purine ribonucleoside salvage"/>
    <property type="evidence" value="ECO:0007669"/>
    <property type="project" value="TreeGrafter"/>
</dbReference>
<dbReference type="InterPro" id="IPR005846">
    <property type="entry name" value="A-D-PHexomutase_a/b/a-III"/>
</dbReference>
<dbReference type="AlphaFoldDB" id="A0A0F4NLB1"/>
<keyword evidence="12" id="KW-1185">Reference proteome</keyword>
<dbReference type="Pfam" id="PF02878">
    <property type="entry name" value="PGM_PMM_I"/>
    <property type="match status" value="1"/>
</dbReference>
<feature type="domain" description="Alpha-D-phosphohexomutase C-terminal" evidence="7">
    <location>
        <begin position="421"/>
        <end position="465"/>
    </location>
</feature>
<evidence type="ECO:0000259" key="10">
    <source>
        <dbReference type="Pfam" id="PF02880"/>
    </source>
</evidence>
<dbReference type="Pfam" id="PF00408">
    <property type="entry name" value="PGM_PMM_IV"/>
    <property type="match status" value="1"/>
</dbReference>
<sequence>MIKFGTGGWRAFIGEEFTKDNVRLVAQALANIINKEQVADKGFVIGYDRRFLSDKAGRWFTEVLAANGITVSFIDKFVPTPIVMFKAKEMGCAYSACITASHNPADYNGIKVFIQGGRDADEIITEKIETQISQLTAEQVKSVDFDQAVEDKLIEIINPMNEFVDSIINFIDIEAIKRANLRVLIDPMFGVAKNALQTVLINGRCDVDVINDGKNPDFGGLMPSPSAATLYRLKHLVAAEGYDIGIGTDGDADRLGIIDEKGHFIHPNEVLILLYYYMLEYKGWKGSVVRNIATTHILDKIAADHGEKSFEVPVGFKHISSQMEADDSLIGGESSGGLTIRGHIKGKDGVFASSLLVEMISVTGKKLSELLDEIYAKYGYAYTAEGDCTFKPAQKELLYNRIYVDKQLPNFEFEIDKVSYEDGAKVYFSNGGWVIARFSGTEPLLRIFAEMKDQETAEQVVEQVKAFLQL</sequence>